<dbReference type="GO" id="GO:0006605">
    <property type="term" value="P:protein targeting"/>
    <property type="evidence" value="ECO:0007669"/>
    <property type="project" value="UniProtKB-UniRule"/>
</dbReference>
<evidence type="ECO:0000259" key="11">
    <source>
        <dbReference type="Pfam" id="PF02355"/>
    </source>
</evidence>
<dbReference type="PRINTS" id="PR01755">
    <property type="entry name" value="SECFTRNLCASE"/>
</dbReference>
<evidence type="ECO:0000313" key="12">
    <source>
        <dbReference type="EMBL" id="GIG74736.1"/>
    </source>
</evidence>
<feature type="domain" description="Protein export membrane protein SecD/SecF C-terminal" evidence="11">
    <location>
        <begin position="116"/>
        <end position="301"/>
    </location>
</feature>
<dbReference type="Proteomes" id="UP000653674">
    <property type="component" value="Unassembled WGS sequence"/>
</dbReference>
<evidence type="ECO:0000256" key="5">
    <source>
        <dbReference type="ARBA" id="ARBA00022927"/>
    </source>
</evidence>
<organism evidence="12 13">
    <name type="scientific">Planosporangium flavigriseum</name>
    <dbReference type="NCBI Taxonomy" id="373681"/>
    <lineage>
        <taxon>Bacteria</taxon>
        <taxon>Bacillati</taxon>
        <taxon>Actinomycetota</taxon>
        <taxon>Actinomycetes</taxon>
        <taxon>Micromonosporales</taxon>
        <taxon>Micromonosporaceae</taxon>
        <taxon>Planosporangium</taxon>
    </lineage>
</organism>
<dbReference type="Gene3D" id="1.20.1640.10">
    <property type="entry name" value="Multidrug efflux transporter AcrB transmembrane domain"/>
    <property type="match status" value="1"/>
</dbReference>
<feature type="transmembrane region" description="Helical" evidence="9">
    <location>
        <begin position="23"/>
        <end position="43"/>
    </location>
</feature>
<accession>A0A8J3LWA1</accession>
<feature type="compositionally biased region" description="Basic residues" evidence="10">
    <location>
        <begin position="370"/>
        <end position="381"/>
    </location>
</feature>
<keyword evidence="6 9" id="KW-1133">Transmembrane helix</keyword>
<proteinExistence type="inferred from homology"/>
<evidence type="ECO:0000256" key="3">
    <source>
        <dbReference type="ARBA" id="ARBA00022475"/>
    </source>
</evidence>
<dbReference type="InterPro" id="IPR055344">
    <property type="entry name" value="SecD_SecF_C_bact"/>
</dbReference>
<keyword evidence="2 9" id="KW-0813">Transport</keyword>
<dbReference type="InterPro" id="IPR005665">
    <property type="entry name" value="SecF_bac"/>
</dbReference>
<evidence type="ECO:0000256" key="8">
    <source>
        <dbReference type="ARBA" id="ARBA00023136"/>
    </source>
</evidence>
<comment type="caution">
    <text evidence="12">The sequence shown here is derived from an EMBL/GenBank/DDBJ whole genome shotgun (WGS) entry which is preliminary data.</text>
</comment>
<dbReference type="Pfam" id="PF02355">
    <property type="entry name" value="SecD_SecF_C"/>
    <property type="match status" value="1"/>
</dbReference>
<dbReference type="HAMAP" id="MF_01464_B">
    <property type="entry name" value="SecF_B"/>
    <property type="match status" value="1"/>
</dbReference>
<dbReference type="InterPro" id="IPR048634">
    <property type="entry name" value="SecD_SecF_C"/>
</dbReference>
<comment type="function">
    <text evidence="9">Part of the Sec protein translocase complex. Interacts with the SecYEG preprotein conducting channel. SecDF uses the proton motive force (PMF) to complete protein translocation after the ATP-dependent function of SecA.</text>
</comment>
<keyword evidence="13" id="KW-1185">Reference proteome</keyword>
<dbReference type="RefSeq" id="WP_168078412.1">
    <property type="nucleotide sequence ID" value="NZ_BAAAQJ010000021.1"/>
</dbReference>
<gene>
    <name evidence="9 12" type="primary">secF</name>
    <name evidence="12" type="ORF">Pfl04_31400</name>
</gene>
<dbReference type="PANTHER" id="PTHR30081">
    <property type="entry name" value="PROTEIN-EXPORT MEMBRANE PROTEIN SEC"/>
    <property type="match status" value="1"/>
</dbReference>
<feature type="transmembrane region" description="Helical" evidence="9">
    <location>
        <begin position="190"/>
        <end position="211"/>
    </location>
</feature>
<evidence type="ECO:0000256" key="2">
    <source>
        <dbReference type="ARBA" id="ARBA00022448"/>
    </source>
</evidence>
<evidence type="ECO:0000313" key="13">
    <source>
        <dbReference type="Proteomes" id="UP000653674"/>
    </source>
</evidence>
<feature type="transmembrane region" description="Helical" evidence="9">
    <location>
        <begin position="274"/>
        <end position="298"/>
    </location>
</feature>
<dbReference type="InterPro" id="IPR022813">
    <property type="entry name" value="SecD/SecF_arch_bac"/>
</dbReference>
<dbReference type="GO" id="GO:0005886">
    <property type="term" value="C:plasma membrane"/>
    <property type="evidence" value="ECO:0007669"/>
    <property type="project" value="UniProtKB-SubCell"/>
</dbReference>
<dbReference type="InterPro" id="IPR022645">
    <property type="entry name" value="SecD/SecF_bac"/>
</dbReference>
<keyword evidence="3 9" id="KW-1003">Cell membrane</keyword>
<sequence>MSIFHRLYRGETKTDFIGHRKRWYIASAIIILICLGSLVFRGFNFGIEFAGGSQFQVPKQPGVSLEDVRGAVEGQGITVVSAQATGSGDSGRYVVRTPQIKDEVQRTAAINAVEKAAHVENVTINEVSSSWGKAVTNKALLALVVFLVVVGAYIWIRFEQKMAIAAIAALGHDLLLTAGIYSLVGFEVTPGTIVGLLTILGFSLYDTVVAFDKVDENTRGLLGSSRYTYAEAANLAVNQTLMRSINTSLIGLLPVAGLLFVGAGMLGVGTLKDLALVLFVGMLTGAYSSLFLATPWLVDLKLMDQRYKLHTQRVLAKRAAVAKSAEAGAEDKAVRARAGADGADDEDAHALAASSAPRVGAKPTGGKQAQQRKRSGGGKRR</sequence>
<feature type="region of interest" description="Disordered" evidence="10">
    <location>
        <begin position="328"/>
        <end position="381"/>
    </location>
</feature>
<dbReference type="NCBIfam" id="TIGR00916">
    <property type="entry name" value="2A0604s01"/>
    <property type="match status" value="1"/>
</dbReference>
<dbReference type="Pfam" id="PF07549">
    <property type="entry name" value="Sec_GG"/>
    <property type="match status" value="1"/>
</dbReference>
<keyword evidence="7 9" id="KW-0811">Translocation</keyword>
<dbReference type="GO" id="GO:0065002">
    <property type="term" value="P:intracellular protein transmembrane transport"/>
    <property type="evidence" value="ECO:0007669"/>
    <property type="project" value="UniProtKB-UniRule"/>
</dbReference>
<evidence type="ECO:0000256" key="1">
    <source>
        <dbReference type="ARBA" id="ARBA00004651"/>
    </source>
</evidence>
<dbReference type="PANTHER" id="PTHR30081:SF8">
    <property type="entry name" value="PROTEIN TRANSLOCASE SUBUNIT SECF"/>
    <property type="match status" value="1"/>
</dbReference>
<evidence type="ECO:0000256" key="9">
    <source>
        <dbReference type="HAMAP-Rule" id="MF_01464"/>
    </source>
</evidence>
<dbReference type="EMBL" id="BONU01000021">
    <property type="protein sequence ID" value="GIG74736.1"/>
    <property type="molecule type" value="Genomic_DNA"/>
</dbReference>
<keyword evidence="8 9" id="KW-0472">Membrane</keyword>
<comment type="subcellular location">
    <subcellularLocation>
        <location evidence="1 9">Cell membrane</location>
        <topology evidence="1 9">Multi-pass membrane protein</topology>
    </subcellularLocation>
</comment>
<name>A0A8J3LWA1_9ACTN</name>
<dbReference type="GO" id="GO:0043952">
    <property type="term" value="P:protein transport by the Sec complex"/>
    <property type="evidence" value="ECO:0007669"/>
    <property type="project" value="UniProtKB-UniRule"/>
</dbReference>
<dbReference type="SUPFAM" id="SSF82866">
    <property type="entry name" value="Multidrug efflux transporter AcrB transmembrane domain"/>
    <property type="match status" value="1"/>
</dbReference>
<dbReference type="GO" id="GO:0015450">
    <property type="term" value="F:protein-transporting ATPase activity"/>
    <property type="evidence" value="ECO:0007669"/>
    <property type="project" value="InterPro"/>
</dbReference>
<reference evidence="12" key="1">
    <citation type="submission" date="2021-01" db="EMBL/GenBank/DDBJ databases">
        <title>Whole genome shotgun sequence of Planosporangium flavigriseum NBRC 105377.</title>
        <authorList>
            <person name="Komaki H."/>
            <person name="Tamura T."/>
        </authorList>
    </citation>
    <scope>NUCLEOTIDE SEQUENCE</scope>
    <source>
        <strain evidence="12">NBRC 105377</strain>
    </source>
</reference>
<feature type="transmembrane region" description="Helical" evidence="9">
    <location>
        <begin position="139"/>
        <end position="156"/>
    </location>
</feature>
<dbReference type="NCBIfam" id="TIGR00966">
    <property type="entry name" value="transloc_SecF"/>
    <property type="match status" value="1"/>
</dbReference>
<keyword evidence="4 9" id="KW-0812">Transmembrane</keyword>
<protein>
    <recommendedName>
        <fullName evidence="9">Protein-export membrane protein SecF</fullName>
    </recommendedName>
</protein>
<dbReference type="InterPro" id="IPR022646">
    <property type="entry name" value="SecD/SecF_CS"/>
</dbReference>
<comment type="subunit">
    <text evidence="9">Forms a complex with SecD. Part of the essential Sec protein translocation apparatus which comprises SecA, SecYEG and auxiliary proteins SecDF. Other proteins may also be involved.</text>
</comment>
<evidence type="ECO:0000256" key="6">
    <source>
        <dbReference type="ARBA" id="ARBA00022989"/>
    </source>
</evidence>
<comment type="similarity">
    <text evidence="9">Belongs to the SecD/SecF family. SecF subfamily.</text>
</comment>
<dbReference type="AlphaFoldDB" id="A0A8J3LWA1"/>
<evidence type="ECO:0000256" key="4">
    <source>
        <dbReference type="ARBA" id="ARBA00022692"/>
    </source>
</evidence>
<evidence type="ECO:0000256" key="10">
    <source>
        <dbReference type="SAM" id="MobiDB-lite"/>
    </source>
</evidence>
<feature type="transmembrane region" description="Helical" evidence="9">
    <location>
        <begin position="249"/>
        <end position="268"/>
    </location>
</feature>
<evidence type="ECO:0000256" key="7">
    <source>
        <dbReference type="ARBA" id="ARBA00023010"/>
    </source>
</evidence>
<keyword evidence="5 9" id="KW-0653">Protein transport</keyword>
<feature type="transmembrane region" description="Helical" evidence="9">
    <location>
        <begin position="163"/>
        <end position="184"/>
    </location>
</feature>